<evidence type="ECO:0000313" key="2">
    <source>
        <dbReference type="EMBL" id="PRY42348.1"/>
    </source>
</evidence>
<comment type="caution">
    <text evidence="2">The sequence shown here is derived from an EMBL/GenBank/DDBJ whole genome shotgun (WGS) entry which is preliminary data.</text>
</comment>
<reference evidence="2 3" key="1">
    <citation type="submission" date="2018-03" db="EMBL/GenBank/DDBJ databases">
        <title>Genomic Encyclopedia of Archaeal and Bacterial Type Strains, Phase II (KMG-II): from individual species to whole genera.</title>
        <authorList>
            <person name="Goeker M."/>
        </authorList>
    </citation>
    <scope>NUCLEOTIDE SEQUENCE [LARGE SCALE GENOMIC DNA]</scope>
    <source>
        <strain evidence="2 3">DSM 44720</strain>
    </source>
</reference>
<dbReference type="RefSeq" id="WP_106187764.1">
    <property type="nucleotide sequence ID" value="NZ_PVTF01000004.1"/>
</dbReference>
<dbReference type="EMBL" id="PVTF01000004">
    <property type="protein sequence ID" value="PRY42348.1"/>
    <property type="molecule type" value="Genomic_DNA"/>
</dbReference>
<evidence type="ECO:0000313" key="3">
    <source>
        <dbReference type="Proteomes" id="UP000239494"/>
    </source>
</evidence>
<name>A0A2T0T9M8_9PSEU</name>
<organism evidence="2 3">
    <name type="scientific">Umezawaea tangerina</name>
    <dbReference type="NCBI Taxonomy" id="84725"/>
    <lineage>
        <taxon>Bacteria</taxon>
        <taxon>Bacillati</taxon>
        <taxon>Actinomycetota</taxon>
        <taxon>Actinomycetes</taxon>
        <taxon>Pseudonocardiales</taxon>
        <taxon>Pseudonocardiaceae</taxon>
        <taxon>Umezawaea</taxon>
    </lineage>
</organism>
<dbReference type="AlphaFoldDB" id="A0A2T0T9M8"/>
<dbReference type="OrthoDB" id="3696204at2"/>
<feature type="region of interest" description="Disordered" evidence="1">
    <location>
        <begin position="1"/>
        <end position="28"/>
    </location>
</feature>
<gene>
    <name evidence="2" type="ORF">CLV43_104179</name>
</gene>
<sequence>MSEDDEQDDDYSEDDDEGFDEDFEEDPSDLFEVTREVRTVCQLCGGAGFVANPVLAVISGTPRTVDNGRSCPHCEGNRTFTGLIPPL</sequence>
<accession>A0A2T0T9M8</accession>
<proteinExistence type="predicted"/>
<protein>
    <submittedName>
        <fullName evidence="2">Uncharacterized protein</fullName>
    </submittedName>
</protein>
<evidence type="ECO:0000256" key="1">
    <source>
        <dbReference type="SAM" id="MobiDB-lite"/>
    </source>
</evidence>
<keyword evidence="3" id="KW-1185">Reference proteome</keyword>
<dbReference type="Proteomes" id="UP000239494">
    <property type="component" value="Unassembled WGS sequence"/>
</dbReference>